<dbReference type="OrthoDB" id="10457986at2759"/>
<dbReference type="InterPro" id="IPR024156">
    <property type="entry name" value="Small_GTPase_ARF"/>
</dbReference>
<keyword evidence="1 3" id="KW-0547">Nucleotide-binding</keyword>
<dbReference type="Gene3D" id="3.40.50.300">
    <property type="entry name" value="P-loop containing nucleotide triphosphate hydrolases"/>
    <property type="match status" value="1"/>
</dbReference>
<evidence type="ECO:0008006" key="7">
    <source>
        <dbReference type="Google" id="ProtNLM"/>
    </source>
</evidence>
<evidence type="ECO:0000256" key="1">
    <source>
        <dbReference type="ARBA" id="ARBA00022741"/>
    </source>
</evidence>
<dbReference type="InterPro" id="IPR006689">
    <property type="entry name" value="Small_GTPase_ARF/SAR"/>
</dbReference>
<dbReference type="PROSITE" id="PS51417">
    <property type="entry name" value="ARF"/>
    <property type="match status" value="1"/>
</dbReference>
<evidence type="ECO:0000256" key="3">
    <source>
        <dbReference type="PIRSR" id="PIRSR606689-1"/>
    </source>
</evidence>
<keyword evidence="2 3" id="KW-0342">GTP-binding</keyword>
<dbReference type="GO" id="GO:0005525">
    <property type="term" value="F:GTP binding"/>
    <property type="evidence" value="ECO:0007669"/>
    <property type="project" value="UniProtKB-KW"/>
</dbReference>
<dbReference type="GO" id="GO:0003924">
    <property type="term" value="F:GTPase activity"/>
    <property type="evidence" value="ECO:0007669"/>
    <property type="project" value="InterPro"/>
</dbReference>
<feature type="binding site" evidence="3">
    <location>
        <position position="104"/>
    </location>
    <ligand>
        <name>GTP</name>
        <dbReference type="ChEBI" id="CHEBI:37565"/>
    </ligand>
</feature>
<accession>A0A433U286</accession>
<evidence type="ECO:0000256" key="4">
    <source>
        <dbReference type="PIRSR" id="PIRSR606689-2"/>
    </source>
</evidence>
<dbReference type="PROSITE" id="PS51419">
    <property type="entry name" value="RAB"/>
    <property type="match status" value="1"/>
</dbReference>
<evidence type="ECO:0000313" key="6">
    <source>
        <dbReference type="Proteomes" id="UP000271974"/>
    </source>
</evidence>
<keyword evidence="4" id="KW-0460">Magnesium</keyword>
<dbReference type="Proteomes" id="UP000271974">
    <property type="component" value="Unassembled WGS sequence"/>
</dbReference>
<dbReference type="PANTHER" id="PTHR11711">
    <property type="entry name" value="ADP RIBOSYLATION FACTOR-RELATED"/>
    <property type="match status" value="1"/>
</dbReference>
<reference evidence="5 6" key="1">
    <citation type="submission" date="2019-01" db="EMBL/GenBank/DDBJ databases">
        <title>A draft genome assembly of the solar-powered sea slug Elysia chlorotica.</title>
        <authorList>
            <person name="Cai H."/>
            <person name="Li Q."/>
            <person name="Fang X."/>
            <person name="Li J."/>
            <person name="Curtis N.E."/>
            <person name="Altenburger A."/>
            <person name="Shibata T."/>
            <person name="Feng M."/>
            <person name="Maeda T."/>
            <person name="Schwartz J.A."/>
            <person name="Shigenobu S."/>
            <person name="Lundholm N."/>
            <person name="Nishiyama T."/>
            <person name="Yang H."/>
            <person name="Hasebe M."/>
            <person name="Li S."/>
            <person name="Pierce S.K."/>
            <person name="Wang J."/>
        </authorList>
    </citation>
    <scope>NUCLEOTIDE SEQUENCE [LARGE SCALE GENOMIC DNA]</scope>
    <source>
        <strain evidence="5">EC2010</strain>
        <tissue evidence="5">Whole organism of an adult</tissue>
    </source>
</reference>
<gene>
    <name evidence="5" type="ORF">EGW08_004312</name>
</gene>
<dbReference type="Pfam" id="PF00025">
    <property type="entry name" value="Arf"/>
    <property type="match status" value="1"/>
</dbReference>
<dbReference type="SMART" id="SM00178">
    <property type="entry name" value="SAR"/>
    <property type="match status" value="1"/>
</dbReference>
<comment type="caution">
    <text evidence="5">The sequence shown here is derived from an EMBL/GenBank/DDBJ whole genome shotgun (WGS) entry which is preliminary data.</text>
</comment>
<dbReference type="InterPro" id="IPR027417">
    <property type="entry name" value="P-loop_NTPase"/>
</dbReference>
<sequence>MGNRFTRRQYSRDIILMQGLSGSGKTSLLFKLKSGEESQHYGSVRESIDISGDSLLFSDLWLSGSGKTSLLFKLKSGEESQHYGSVRESIDISGDSLLFSDLYGRDKERPMVRLYYSMAKGFVYVIDSSDAELLDEALDELVQHILLDDLTAGTVVLVLANKQDIPGAVTSLDIQQALLRKFNFSSTSASAHTVLVRACSVKTMEGVNEAFEEFAEHLRLRDAGKSKRGLLPLVSEGDGVDTKGGNLGKFDTDDQKESLARAKVKQFLKNPFCFFKV</sequence>
<proteinExistence type="predicted"/>
<evidence type="ECO:0000313" key="5">
    <source>
        <dbReference type="EMBL" id="RUS87896.1"/>
    </source>
</evidence>
<dbReference type="STRING" id="188477.A0A433U286"/>
<feature type="binding site" evidence="3">
    <location>
        <begin position="161"/>
        <end position="164"/>
    </location>
    <ligand>
        <name>GTP</name>
        <dbReference type="ChEBI" id="CHEBI:37565"/>
    </ligand>
</feature>
<protein>
    <recommendedName>
        <fullName evidence="7">Small monomeric GTPase</fullName>
    </recommendedName>
</protein>
<feature type="binding site" evidence="4">
    <location>
        <position position="68"/>
    </location>
    <ligand>
        <name>Mg(2+)</name>
        <dbReference type="ChEBI" id="CHEBI:18420"/>
    </ligand>
</feature>
<keyword evidence="4" id="KW-0479">Metal-binding</keyword>
<dbReference type="SMART" id="SM00177">
    <property type="entry name" value="ARF"/>
    <property type="match status" value="1"/>
</dbReference>
<dbReference type="EMBL" id="RQTK01000097">
    <property type="protein sequence ID" value="RUS87896.1"/>
    <property type="molecule type" value="Genomic_DNA"/>
</dbReference>
<dbReference type="SUPFAM" id="SSF52540">
    <property type="entry name" value="P-loop containing nucleoside triphosphate hydrolases"/>
    <property type="match status" value="1"/>
</dbReference>
<dbReference type="PRINTS" id="PR00328">
    <property type="entry name" value="SAR1GTPBP"/>
</dbReference>
<keyword evidence="6" id="KW-1185">Reference proteome</keyword>
<name>A0A433U286_ELYCH</name>
<dbReference type="AlphaFoldDB" id="A0A433U286"/>
<dbReference type="GO" id="GO:0046872">
    <property type="term" value="F:metal ion binding"/>
    <property type="evidence" value="ECO:0007669"/>
    <property type="project" value="UniProtKB-KW"/>
</dbReference>
<organism evidence="5 6">
    <name type="scientific">Elysia chlorotica</name>
    <name type="common">Eastern emerald elysia</name>
    <name type="synonym">Sea slug</name>
    <dbReference type="NCBI Taxonomy" id="188477"/>
    <lineage>
        <taxon>Eukaryota</taxon>
        <taxon>Metazoa</taxon>
        <taxon>Spiralia</taxon>
        <taxon>Lophotrochozoa</taxon>
        <taxon>Mollusca</taxon>
        <taxon>Gastropoda</taxon>
        <taxon>Heterobranchia</taxon>
        <taxon>Euthyneura</taxon>
        <taxon>Panpulmonata</taxon>
        <taxon>Sacoglossa</taxon>
        <taxon>Placobranchoidea</taxon>
        <taxon>Plakobranchidae</taxon>
        <taxon>Elysia</taxon>
    </lineage>
</organism>
<evidence type="ECO:0000256" key="2">
    <source>
        <dbReference type="ARBA" id="ARBA00023134"/>
    </source>
</evidence>